<organism evidence="1 2">
    <name type="scientific">Cysteiniphilum litorale</name>
    <dbReference type="NCBI Taxonomy" id="2056700"/>
    <lineage>
        <taxon>Bacteria</taxon>
        <taxon>Pseudomonadati</taxon>
        <taxon>Pseudomonadota</taxon>
        <taxon>Gammaproteobacteria</taxon>
        <taxon>Thiotrichales</taxon>
        <taxon>Fastidiosibacteraceae</taxon>
        <taxon>Cysteiniphilum</taxon>
    </lineage>
</organism>
<proteinExistence type="predicted"/>
<keyword evidence="2" id="KW-1185">Reference proteome</keyword>
<dbReference type="Proteomes" id="UP000636949">
    <property type="component" value="Unassembled WGS sequence"/>
</dbReference>
<protein>
    <submittedName>
        <fullName evidence="1">Uncharacterized protein</fullName>
    </submittedName>
</protein>
<accession>A0A8J2Z5Y1</accession>
<reference evidence="1" key="1">
    <citation type="journal article" date="2014" name="Int. J. Syst. Evol. Microbiol.">
        <title>Complete genome sequence of Corynebacterium casei LMG S-19264T (=DSM 44701T), isolated from a smear-ripened cheese.</title>
        <authorList>
            <consortium name="US DOE Joint Genome Institute (JGI-PGF)"/>
            <person name="Walter F."/>
            <person name="Albersmeier A."/>
            <person name="Kalinowski J."/>
            <person name="Ruckert C."/>
        </authorList>
    </citation>
    <scope>NUCLEOTIDE SEQUENCE</scope>
    <source>
        <strain evidence="1">CGMCC 1.15758</strain>
    </source>
</reference>
<dbReference type="EMBL" id="BMJS01000026">
    <property type="protein sequence ID" value="GGG02988.1"/>
    <property type="molecule type" value="Genomic_DNA"/>
</dbReference>
<name>A0A8J2Z5Y1_9GAMM</name>
<dbReference type="RefSeq" id="WP_117003381.1">
    <property type="nucleotide sequence ID" value="NZ_BMJS01000026.1"/>
</dbReference>
<gene>
    <name evidence="1" type="ORF">GCM10010995_20540</name>
</gene>
<comment type="caution">
    <text evidence="1">The sequence shown here is derived from an EMBL/GenBank/DDBJ whole genome shotgun (WGS) entry which is preliminary data.</text>
</comment>
<dbReference type="OrthoDB" id="5464992at2"/>
<dbReference type="AlphaFoldDB" id="A0A8J2Z5Y1"/>
<reference evidence="1" key="2">
    <citation type="submission" date="2020-09" db="EMBL/GenBank/DDBJ databases">
        <authorList>
            <person name="Sun Q."/>
            <person name="Zhou Y."/>
        </authorList>
    </citation>
    <scope>NUCLEOTIDE SEQUENCE</scope>
    <source>
        <strain evidence="1">CGMCC 1.15758</strain>
    </source>
</reference>
<evidence type="ECO:0000313" key="1">
    <source>
        <dbReference type="EMBL" id="GGG02988.1"/>
    </source>
</evidence>
<evidence type="ECO:0000313" key="2">
    <source>
        <dbReference type="Proteomes" id="UP000636949"/>
    </source>
</evidence>
<sequence length="162" mass="18288">MENKIQNTRALSEYILDALKAHESRINWQLYPEVQTLSGVKLPIAHLELQSFDLSPKITTDLNTVTCTFALRLLFNDTPLGQLNIRDAALAMSTFINGNYFNCEQLEAAGVISNQQDFFAPEVDGFISWEILFSIPFYYGDSVYEENGTSPEVEININNNVV</sequence>